<organism evidence="2 3">
    <name type="scientific">Microbacterium alkaliflavum</name>
    <dbReference type="NCBI Taxonomy" id="3248839"/>
    <lineage>
        <taxon>Bacteria</taxon>
        <taxon>Bacillati</taxon>
        <taxon>Actinomycetota</taxon>
        <taxon>Actinomycetes</taxon>
        <taxon>Micrococcales</taxon>
        <taxon>Microbacteriaceae</taxon>
        <taxon>Microbacterium</taxon>
    </lineage>
</organism>
<evidence type="ECO:0000313" key="2">
    <source>
        <dbReference type="EMBL" id="MFH8253047.1"/>
    </source>
</evidence>
<evidence type="ECO:0000256" key="1">
    <source>
        <dbReference type="SAM" id="Phobius"/>
    </source>
</evidence>
<gene>
    <name evidence="2" type="ORF">ACH3VR_21955</name>
</gene>
<dbReference type="EMBL" id="JBIQWL010000015">
    <property type="protein sequence ID" value="MFH8253047.1"/>
    <property type="molecule type" value="Genomic_DNA"/>
</dbReference>
<comment type="caution">
    <text evidence="2">The sequence shown here is derived from an EMBL/GenBank/DDBJ whole genome shotgun (WGS) entry which is preliminary data.</text>
</comment>
<keyword evidence="1" id="KW-1133">Transmembrane helix</keyword>
<feature type="transmembrane region" description="Helical" evidence="1">
    <location>
        <begin position="405"/>
        <end position="428"/>
    </location>
</feature>
<proteinExistence type="predicted"/>
<reference evidence="2 3" key="1">
    <citation type="submission" date="2024-09" db="EMBL/GenBank/DDBJ databases">
        <authorList>
            <person name="Pan X."/>
        </authorList>
    </citation>
    <scope>NUCLEOTIDE SEQUENCE [LARGE SCALE GENOMIC DNA]</scope>
    <source>
        <strain evidence="2 3">B2969</strain>
    </source>
</reference>
<dbReference type="RefSeq" id="WP_397558474.1">
    <property type="nucleotide sequence ID" value="NZ_JBIQWL010000015.1"/>
</dbReference>
<keyword evidence="1" id="KW-0812">Transmembrane</keyword>
<dbReference type="Proteomes" id="UP001610861">
    <property type="component" value="Unassembled WGS sequence"/>
</dbReference>
<feature type="transmembrane region" description="Helical" evidence="1">
    <location>
        <begin position="313"/>
        <end position="346"/>
    </location>
</feature>
<feature type="transmembrane region" description="Helical" evidence="1">
    <location>
        <begin position="366"/>
        <end position="399"/>
    </location>
</feature>
<keyword evidence="3" id="KW-1185">Reference proteome</keyword>
<name>A0ABW7QDS2_9MICO</name>
<evidence type="ECO:0000313" key="3">
    <source>
        <dbReference type="Proteomes" id="UP001610861"/>
    </source>
</evidence>
<protein>
    <recommendedName>
        <fullName evidence="4">TrbL/VirB6 plasmid conjugal transfer protein</fullName>
    </recommendedName>
</protein>
<accession>A0ABW7QDS2</accession>
<keyword evidence="1" id="KW-0472">Membrane</keyword>
<evidence type="ECO:0008006" key="4">
    <source>
        <dbReference type="Google" id="ProtNLM"/>
    </source>
</evidence>
<sequence>MIRYALSSLDLVSRMLWSSRVWFAEHKWWRRILTVLALDLLLMIFGNVAAHAADGGNGIVAPFLPGGNIHDSAGIPLANYIVLPLDRGGVFDFGKAIVTAPLDFIWTGHIGAFAWMIWLCNWVISFDWLQLLTVPFNALAELLQNALGRLNWIPFALSITAGVAGLAILTGKKVASGWIEMLVSALLAFLAVGMLANPVATLTSAGGALDTARSWGNTLAGAVATDDLNKVNFNTQDVLSETVSMQLVDVFVKIPAQALTFGHTLQGECAQKFDETMLTKAPVISNGNDVRDAVSSCDEAAKNFVEHPNFGQVISALMIAPGGMVIFGFPIALMILFFSTAIKTLFDALKTMWNVYWGILPVNRHALWSSLGGMFVGAATIVFLIVLMAASLRLMVAFLTGLNSMGIPITAVMMLATIFLLVLIVMLIRAKIRAKKAGQSLADHLSRLGLSSGSNGSQRDGTKTLAIMSMGATVAAAALRRPDRTTAVDGRSINFFGPGGANTGGPVTPLTPMAPPSGGGPAPTPLPAGGSGGVPRALSAGKVGKTADVAFTATRLAKGAAGGVPGLVGAAALEVGGRVASKAGNRALSSIAGPKPHPQSQPTQPASFVVPARRIVVDESGTGHIVRPAPIVDGVADVTSLPPDPARTARSEAFRARLADARAA</sequence>
<feature type="transmembrane region" description="Helical" evidence="1">
    <location>
        <begin position="178"/>
        <end position="196"/>
    </location>
</feature>
<feature type="transmembrane region" description="Helical" evidence="1">
    <location>
        <begin position="152"/>
        <end position="171"/>
    </location>
</feature>